<dbReference type="InterPro" id="IPR007346">
    <property type="entry name" value="Endonuclease-I"/>
</dbReference>
<gene>
    <name evidence="6" type="ORF">SAMN05421818_10724</name>
</gene>
<proteinExistence type="inferred from homology"/>
<accession>A0A1G8DHU4</accession>
<keyword evidence="5" id="KW-0732">Signal</keyword>
<dbReference type="InterPro" id="IPR044925">
    <property type="entry name" value="His-Me_finger_sf"/>
</dbReference>
<evidence type="ECO:0000256" key="5">
    <source>
        <dbReference type="SAM" id="SignalP"/>
    </source>
</evidence>
<comment type="similarity">
    <text evidence="1">Belongs to the EndA/NucM nuclease family.</text>
</comment>
<feature type="chain" id="PRO_5017229509" evidence="5">
    <location>
        <begin position="22"/>
        <end position="348"/>
    </location>
</feature>
<reference evidence="7" key="1">
    <citation type="submission" date="2016-10" db="EMBL/GenBank/DDBJ databases">
        <authorList>
            <person name="Varghese N."/>
            <person name="Submissions S."/>
        </authorList>
    </citation>
    <scope>NUCLEOTIDE SEQUENCE [LARGE SCALE GENOMIC DNA]</scope>
    <source>
        <strain evidence="7">DSM 23313</strain>
    </source>
</reference>
<keyword evidence="2" id="KW-0540">Nuclease</keyword>
<dbReference type="SUPFAM" id="SSF54060">
    <property type="entry name" value="His-Me finger endonucleases"/>
    <property type="match status" value="1"/>
</dbReference>
<dbReference type="STRING" id="702745.SAMN05421818_10724"/>
<dbReference type="PANTHER" id="PTHR33607:SF2">
    <property type="entry name" value="ENDONUCLEASE-1"/>
    <property type="match status" value="1"/>
</dbReference>
<evidence type="ECO:0000313" key="6">
    <source>
        <dbReference type="EMBL" id="SDH57224.1"/>
    </source>
</evidence>
<evidence type="ECO:0000256" key="1">
    <source>
        <dbReference type="ARBA" id="ARBA00006429"/>
    </source>
</evidence>
<feature type="region of interest" description="Disordered" evidence="4">
    <location>
        <begin position="206"/>
        <end position="225"/>
    </location>
</feature>
<evidence type="ECO:0000256" key="3">
    <source>
        <dbReference type="ARBA" id="ARBA00022801"/>
    </source>
</evidence>
<dbReference type="Pfam" id="PF04231">
    <property type="entry name" value="Endonuclease_1"/>
    <property type="match status" value="1"/>
</dbReference>
<name>A0A1G8DHU4_9FLAO</name>
<dbReference type="Proteomes" id="UP000243588">
    <property type="component" value="Unassembled WGS sequence"/>
</dbReference>
<dbReference type="PROSITE" id="PS51257">
    <property type="entry name" value="PROKAR_LIPOPROTEIN"/>
    <property type="match status" value="1"/>
</dbReference>
<feature type="compositionally biased region" description="Polar residues" evidence="4">
    <location>
        <begin position="309"/>
        <end position="322"/>
    </location>
</feature>
<evidence type="ECO:0000256" key="4">
    <source>
        <dbReference type="SAM" id="MobiDB-lite"/>
    </source>
</evidence>
<dbReference type="EMBL" id="FNDQ01000007">
    <property type="protein sequence ID" value="SDH57224.1"/>
    <property type="molecule type" value="Genomic_DNA"/>
</dbReference>
<feature type="region of interest" description="Disordered" evidence="4">
    <location>
        <begin position="302"/>
        <end position="328"/>
    </location>
</feature>
<keyword evidence="3" id="KW-0378">Hydrolase</keyword>
<evidence type="ECO:0000256" key="2">
    <source>
        <dbReference type="ARBA" id="ARBA00022722"/>
    </source>
</evidence>
<dbReference type="RefSeq" id="WP_090407161.1">
    <property type="nucleotide sequence ID" value="NZ_FNDQ01000007.1"/>
</dbReference>
<keyword evidence="6" id="KW-0255">Endonuclease</keyword>
<sequence>MKKRSLLFLLGLSLITFSCTKDPIVTEPDLTPVEKPTNPNEPGEPGKPEEPEVPVTPNMGDYLIPAEYKDYYKGMDFTQEGMALKKQLAKLVTNTHNSLSYTPGIWDASEITDEDPDNPDNVLQIYGWADKDAKQIHEKRSVPKIDKNNGNSSKPVTQLWEREHVFAQSLAVDNSKKQLALEANGRSPIPPTNIEAIAGHDAHNLRPINRSRNSSRGNRKFVDGKGNSHTIGKEYWYPGDEWKGDVARMMMYMHIRYENENGGGYTKATKVGMPLNDKTGILSDEMIDLFLKWNAEDPVSPFEQKRNTYHGNKSNPGAQGNRNPFIDNPELANRIWGMKEYPGVNKWK</sequence>
<dbReference type="GO" id="GO:0004519">
    <property type="term" value="F:endonuclease activity"/>
    <property type="evidence" value="ECO:0007669"/>
    <property type="project" value="UniProtKB-KW"/>
</dbReference>
<feature type="region of interest" description="Disordered" evidence="4">
    <location>
        <begin position="25"/>
        <end position="58"/>
    </location>
</feature>
<dbReference type="PANTHER" id="PTHR33607">
    <property type="entry name" value="ENDONUCLEASE-1"/>
    <property type="match status" value="1"/>
</dbReference>
<dbReference type="AlphaFoldDB" id="A0A1G8DHU4"/>
<protein>
    <submittedName>
        <fullName evidence="6">Endonuclease I</fullName>
    </submittedName>
</protein>
<feature type="signal peptide" evidence="5">
    <location>
        <begin position="1"/>
        <end position="21"/>
    </location>
</feature>
<evidence type="ECO:0000313" key="7">
    <source>
        <dbReference type="Proteomes" id="UP000243588"/>
    </source>
</evidence>
<dbReference type="GO" id="GO:0016787">
    <property type="term" value="F:hydrolase activity"/>
    <property type="evidence" value="ECO:0007669"/>
    <property type="project" value="UniProtKB-KW"/>
</dbReference>
<keyword evidence="7" id="KW-1185">Reference proteome</keyword>
<feature type="compositionally biased region" description="Low complexity" evidence="4">
    <location>
        <begin position="34"/>
        <end position="43"/>
    </location>
</feature>
<organism evidence="6 7">
    <name type="scientific">Myroides phaeus</name>
    <dbReference type="NCBI Taxonomy" id="702745"/>
    <lineage>
        <taxon>Bacteria</taxon>
        <taxon>Pseudomonadati</taxon>
        <taxon>Bacteroidota</taxon>
        <taxon>Flavobacteriia</taxon>
        <taxon>Flavobacteriales</taxon>
        <taxon>Flavobacteriaceae</taxon>
        <taxon>Myroides</taxon>
    </lineage>
</organism>